<proteinExistence type="predicted"/>
<dbReference type="AlphaFoldDB" id="A0A0L7QJI3"/>
<evidence type="ECO:0000313" key="2">
    <source>
        <dbReference type="Proteomes" id="UP000053825"/>
    </source>
</evidence>
<gene>
    <name evidence="1" type="ORF">WH47_10102</name>
</gene>
<comment type="caution">
    <text evidence="1">The sequence shown here is derived from an EMBL/GenBank/DDBJ whole genome shotgun (WGS) entry which is preliminary data.</text>
</comment>
<dbReference type="Gene3D" id="4.10.60.10">
    <property type="entry name" value="Zinc finger, CCHC-type"/>
    <property type="match status" value="1"/>
</dbReference>
<name>A0A0L7QJI3_9HYME</name>
<dbReference type="SUPFAM" id="SSF57756">
    <property type="entry name" value="Retrovirus zinc finger-like domains"/>
    <property type="match status" value="1"/>
</dbReference>
<evidence type="ECO:0008006" key="3">
    <source>
        <dbReference type="Google" id="ProtNLM"/>
    </source>
</evidence>
<dbReference type="Proteomes" id="UP000053825">
    <property type="component" value="Unassembled WGS sequence"/>
</dbReference>
<reference evidence="2" key="1">
    <citation type="submission" date="2015-07" db="EMBL/GenBank/DDBJ databases">
        <title>The genome of Habropoda laboriosa.</title>
        <authorList>
            <person name="Pan H."/>
            <person name="Kapheim K."/>
        </authorList>
    </citation>
    <scope>NUCLEOTIDE SEQUENCE [LARGE SCALE GENOMIC DNA]</scope>
</reference>
<dbReference type="GO" id="GO:0008270">
    <property type="term" value="F:zinc ion binding"/>
    <property type="evidence" value="ECO:0007669"/>
    <property type="project" value="InterPro"/>
</dbReference>
<sequence length="61" mass="6878">PQENLRNLATVGRIKVGWCAARVEAHKARPMQCYRCLEVGHTQHRCTAESSTLCDRCYGTT</sequence>
<keyword evidence="2" id="KW-1185">Reference proteome</keyword>
<protein>
    <recommendedName>
        <fullName evidence="3">CCHC-type domain-containing protein</fullName>
    </recommendedName>
</protein>
<dbReference type="GO" id="GO:0003676">
    <property type="term" value="F:nucleic acid binding"/>
    <property type="evidence" value="ECO:0007669"/>
    <property type="project" value="InterPro"/>
</dbReference>
<dbReference type="EMBL" id="LHQN01028939">
    <property type="protein sequence ID" value="KOC58734.1"/>
    <property type="molecule type" value="Genomic_DNA"/>
</dbReference>
<accession>A0A0L7QJI3</accession>
<dbReference type="InterPro" id="IPR036875">
    <property type="entry name" value="Znf_CCHC_sf"/>
</dbReference>
<evidence type="ECO:0000313" key="1">
    <source>
        <dbReference type="EMBL" id="KOC58734.1"/>
    </source>
</evidence>
<feature type="non-terminal residue" evidence="1">
    <location>
        <position position="1"/>
    </location>
</feature>
<organism evidence="1 2">
    <name type="scientific">Habropoda laboriosa</name>
    <dbReference type="NCBI Taxonomy" id="597456"/>
    <lineage>
        <taxon>Eukaryota</taxon>
        <taxon>Metazoa</taxon>
        <taxon>Ecdysozoa</taxon>
        <taxon>Arthropoda</taxon>
        <taxon>Hexapoda</taxon>
        <taxon>Insecta</taxon>
        <taxon>Pterygota</taxon>
        <taxon>Neoptera</taxon>
        <taxon>Endopterygota</taxon>
        <taxon>Hymenoptera</taxon>
        <taxon>Apocrita</taxon>
        <taxon>Aculeata</taxon>
        <taxon>Apoidea</taxon>
        <taxon>Anthophila</taxon>
        <taxon>Apidae</taxon>
        <taxon>Habropoda</taxon>
    </lineage>
</organism>